<dbReference type="PANTHER" id="PTHR43523">
    <property type="entry name" value="GLUCOSE-1-PHOSPHATE ADENYLYLTRANSFERASE-RELATED"/>
    <property type="match status" value="1"/>
</dbReference>
<gene>
    <name evidence="5" type="ORF">BWX42_03350</name>
</gene>
<dbReference type="Proteomes" id="UP000190409">
    <property type="component" value="Unassembled WGS sequence"/>
</dbReference>
<keyword evidence="5" id="KW-0808">Transferase</keyword>
<evidence type="ECO:0000256" key="1">
    <source>
        <dbReference type="ARBA" id="ARBA00010443"/>
    </source>
</evidence>
<dbReference type="SUPFAM" id="SSF51161">
    <property type="entry name" value="Trimeric LpxA-like enzymes"/>
    <property type="match status" value="1"/>
</dbReference>
<evidence type="ECO:0000259" key="4">
    <source>
        <dbReference type="Pfam" id="PF24894"/>
    </source>
</evidence>
<dbReference type="InterPro" id="IPR011004">
    <property type="entry name" value="Trimer_LpxA-like_sf"/>
</dbReference>
<evidence type="ECO:0000256" key="2">
    <source>
        <dbReference type="ARBA" id="ARBA00023056"/>
    </source>
</evidence>
<dbReference type="SUPFAM" id="SSF53448">
    <property type="entry name" value="Nucleotide-diphospho-sugar transferases"/>
    <property type="match status" value="1"/>
</dbReference>
<dbReference type="Pfam" id="PF24894">
    <property type="entry name" value="Hexapep_GlmU"/>
    <property type="match status" value="1"/>
</dbReference>
<dbReference type="Gene3D" id="3.90.550.10">
    <property type="entry name" value="Spore Coat Polysaccharide Biosynthesis Protein SpsA, Chain A"/>
    <property type="match status" value="1"/>
</dbReference>
<accession>A0A1S8KMF4</accession>
<dbReference type="Pfam" id="PF00483">
    <property type="entry name" value="NTP_transferase"/>
    <property type="match status" value="1"/>
</dbReference>
<dbReference type="InterPro" id="IPR056818">
    <property type="entry name" value="GlmU/GlgC-like_hexapep"/>
</dbReference>
<evidence type="ECO:0000313" key="6">
    <source>
        <dbReference type="Proteomes" id="UP000190409"/>
    </source>
</evidence>
<dbReference type="GO" id="GO:0005978">
    <property type="term" value="P:glycogen biosynthetic process"/>
    <property type="evidence" value="ECO:0007669"/>
    <property type="project" value="UniProtKB-KW"/>
</dbReference>
<dbReference type="CDD" id="cd04651">
    <property type="entry name" value="LbH_G1P_AT_C"/>
    <property type="match status" value="1"/>
</dbReference>
<dbReference type="InterPro" id="IPR011832">
    <property type="entry name" value="GlgDAde_trans"/>
</dbReference>
<dbReference type="NCBIfam" id="TIGR02092">
    <property type="entry name" value="glgD"/>
    <property type="match status" value="1"/>
</dbReference>
<dbReference type="PANTHER" id="PTHR43523:SF6">
    <property type="entry name" value="GLYCOGEN BIOSYNTHESIS PROTEIN GLGD"/>
    <property type="match status" value="1"/>
</dbReference>
<evidence type="ECO:0000313" key="5">
    <source>
        <dbReference type="EMBL" id="OOL80924.1"/>
    </source>
</evidence>
<sequence>MRNKMAVILNYIQDDTQLRPLTQHRPIATLPIAGRYRLVDFIFSSMYNAEVVSGALFLSGSGHSLYDHVRSGSEWGLDSNVGGGLFTHSQVRLKLNDELSGEDHQQYYQNHRKYIDKTSAEQVLIAGGGLLFNVNLNALFQSHKENKAKISAVFKRLKRNELPQNTAVTALQFSEDEFVSGIEKIKTENETTVAANLKMVLVDKSLFKDFINYAEEHDLTIDADELMQYAFVETIEIASFEYTGYLKSIETIKDYYQANMDMLEEAKFNSLFYRNSPVITRIHHSAPTYYGKEANVTASLTASGGNIYGDVTRSVLFRKVTIGEGSTVSESIINSGSDIGKHVHLKHVVLDKDVTIDDNITLEGTADNPIIVQKGMHVTANVAETLGV</sequence>
<name>A0A1S8KMF4_9LACT</name>
<dbReference type="GO" id="GO:0008878">
    <property type="term" value="F:glucose-1-phosphate adenylyltransferase activity"/>
    <property type="evidence" value="ECO:0007669"/>
    <property type="project" value="InterPro"/>
</dbReference>
<comment type="caution">
    <text evidence="5">The sequence shown here is derived from an EMBL/GenBank/DDBJ whole genome shotgun (WGS) entry which is preliminary data.</text>
</comment>
<keyword evidence="5" id="KW-0548">Nucleotidyltransferase</keyword>
<feature type="domain" description="Glucose-1-phosphate adenylyltransferase/Bifunctional protein GlmU-like C-terminal hexapeptide" evidence="4">
    <location>
        <begin position="291"/>
        <end position="361"/>
    </location>
</feature>
<organism evidence="5 6">
    <name type="scientific">Dolosigranulum pigrum</name>
    <dbReference type="NCBI Taxonomy" id="29394"/>
    <lineage>
        <taxon>Bacteria</taxon>
        <taxon>Bacillati</taxon>
        <taxon>Bacillota</taxon>
        <taxon>Bacilli</taxon>
        <taxon>Lactobacillales</taxon>
        <taxon>Carnobacteriaceae</taxon>
        <taxon>Dolosigranulum</taxon>
    </lineage>
</organism>
<feature type="domain" description="Nucleotidyl transferase" evidence="3">
    <location>
        <begin position="16"/>
        <end position="189"/>
    </location>
</feature>
<reference evidence="5 6" key="1">
    <citation type="submission" date="2017-01" db="EMBL/GenBank/DDBJ databases">
        <title>Complete Genome Sequence of Dolosigranulum pigrum isolated from a Patient with interstitial lung disease.</title>
        <authorList>
            <person name="Mukhopadhyay R."/>
            <person name="Joaquin J."/>
            <person name="Hogue R."/>
            <person name="Fitzgerald S."/>
            <person name="Jospin G."/>
            <person name="Eisen J.A."/>
            <person name="Chaturvedi V."/>
        </authorList>
    </citation>
    <scope>NUCLEOTIDE SEQUENCE [LARGE SCALE GENOMIC DNA]</scope>
    <source>
        <strain evidence="5 6">15S00348</strain>
    </source>
</reference>
<protein>
    <submittedName>
        <fullName evidence="5">Glucose-1-phosphate adenylyltransferase subunit GlgD</fullName>
    </submittedName>
</protein>
<keyword evidence="2" id="KW-0320">Glycogen biosynthesis</keyword>
<dbReference type="Gene3D" id="2.160.10.10">
    <property type="entry name" value="Hexapeptide repeat proteins"/>
    <property type="match status" value="1"/>
</dbReference>
<dbReference type="InterPro" id="IPR011831">
    <property type="entry name" value="ADP-Glc_PPase"/>
</dbReference>
<dbReference type="InterPro" id="IPR005835">
    <property type="entry name" value="NTP_transferase_dom"/>
</dbReference>
<dbReference type="RefSeq" id="WP_004636098.1">
    <property type="nucleotide sequence ID" value="NZ_CBCRTD010000006.1"/>
</dbReference>
<evidence type="ECO:0000259" key="3">
    <source>
        <dbReference type="Pfam" id="PF00483"/>
    </source>
</evidence>
<dbReference type="GeneID" id="42694438"/>
<proteinExistence type="inferred from homology"/>
<dbReference type="AlphaFoldDB" id="A0A1S8KMF4"/>
<dbReference type="EMBL" id="MUYF01000003">
    <property type="protein sequence ID" value="OOL80924.1"/>
    <property type="molecule type" value="Genomic_DNA"/>
</dbReference>
<comment type="similarity">
    <text evidence="1">Belongs to the bacterial/plant glucose-1-phosphate adenylyltransferase family.</text>
</comment>
<dbReference type="InterPro" id="IPR029044">
    <property type="entry name" value="Nucleotide-diphossugar_trans"/>
</dbReference>